<evidence type="ECO:0000313" key="3">
    <source>
        <dbReference type="Proteomes" id="UP000250572"/>
    </source>
</evidence>
<evidence type="ECO:0000313" key="2">
    <source>
        <dbReference type="EMBL" id="PWA19207.1"/>
    </source>
</evidence>
<dbReference type="Proteomes" id="UP000250572">
    <property type="component" value="Unassembled WGS sequence"/>
</dbReference>
<reference evidence="2 3" key="1">
    <citation type="journal article" date="2018" name="G3 (Bethesda)">
        <title>A High-Quality Reference Genome for the Invasive Mosquitofish Gambusia affinis Using a Chicago Library.</title>
        <authorList>
            <person name="Hoffberg S.L."/>
            <person name="Troendle N.J."/>
            <person name="Glenn T.C."/>
            <person name="Mahmud O."/>
            <person name="Louha S."/>
            <person name="Chalopin D."/>
            <person name="Bennetzen J.L."/>
            <person name="Mauricio R."/>
        </authorList>
    </citation>
    <scope>NUCLEOTIDE SEQUENCE [LARGE SCALE GENOMIC DNA]</scope>
    <source>
        <strain evidence="2">NE01/NJP1002.9</strain>
        <tissue evidence="2">Muscle</tissue>
    </source>
</reference>
<dbReference type="PANTHER" id="PTHR38706:SF2">
    <property type="match status" value="1"/>
</dbReference>
<sequence>MPSLCLALLLTLTSAQAAQKTLYSISEIKHCVPQPTNILELLCWFANTVSIDNHGNVRLTFEPESDYGSHHYGNFEGMLNPLPRGYKYYTVGNIRKDLLTQLPPYVQNARTGTIGRNRGRIIFSATEANGGWNIQQIYITQHSGTSVYNGTSYDPIHTYQVTTNVLRELRGRSISDILQGHTGSQRSNFQNTSTRPQEFFYYNQNHVTRANPTTDELKMSRKIVGYCAALLFTVTSVYAARRSLNCINDLNTCHQFDDTNILELLHWFACEVQIDYNNIIRLTFDPNSGDYGSHYYRNQEGLLESPPWGYHYYTIGNIHQGGSASLPSYVVNSQRNTDWNSARILICVNRGRQVDQVFITQHYDEYENQGSSYDPEQTFRITTNFLRQLRKHSINEIQQLADGSQTGLFRNTSHAYSQEVHQPKQNTQIDMANIPGLSPQVQLSRKMVIRAKCSRLPVAEFSGCLKTGISGLLEMPSTKLRLGEGGSALLWVSSGILETGGDDSWLSALLGGAGGS</sequence>
<keyword evidence="1" id="KW-0732">Signal</keyword>
<dbReference type="AlphaFoldDB" id="A0A315V8G2"/>
<keyword evidence="3" id="KW-1185">Reference proteome</keyword>
<gene>
    <name evidence="2" type="ORF">CCH79_00014589</name>
</gene>
<dbReference type="EMBL" id="NHOQ01002164">
    <property type="protein sequence ID" value="PWA19207.1"/>
    <property type="molecule type" value="Genomic_DNA"/>
</dbReference>
<dbReference type="STRING" id="33528.ENSGAFP00000028180"/>
<feature type="chain" id="PRO_5016323198" evidence="1">
    <location>
        <begin position="18"/>
        <end position="516"/>
    </location>
</feature>
<accession>A0A315V8G2</accession>
<name>A0A315V8G2_GAMAF</name>
<proteinExistence type="predicted"/>
<comment type="caution">
    <text evidence="2">The sequence shown here is derived from an EMBL/GenBank/DDBJ whole genome shotgun (WGS) entry which is preliminary data.</text>
</comment>
<dbReference type="PANTHER" id="PTHR38706">
    <property type="entry name" value="SI:CH211-198C19.1-RELATED"/>
    <property type="match status" value="1"/>
</dbReference>
<protein>
    <submittedName>
        <fullName evidence="2">Uncharacterized protein</fullName>
    </submittedName>
</protein>
<feature type="signal peptide" evidence="1">
    <location>
        <begin position="1"/>
        <end position="17"/>
    </location>
</feature>
<evidence type="ECO:0000256" key="1">
    <source>
        <dbReference type="SAM" id="SignalP"/>
    </source>
</evidence>
<organism evidence="2 3">
    <name type="scientific">Gambusia affinis</name>
    <name type="common">Western mosquitofish</name>
    <name type="synonym">Heterandria affinis</name>
    <dbReference type="NCBI Taxonomy" id="33528"/>
    <lineage>
        <taxon>Eukaryota</taxon>
        <taxon>Metazoa</taxon>
        <taxon>Chordata</taxon>
        <taxon>Craniata</taxon>
        <taxon>Vertebrata</taxon>
        <taxon>Euteleostomi</taxon>
        <taxon>Actinopterygii</taxon>
        <taxon>Neopterygii</taxon>
        <taxon>Teleostei</taxon>
        <taxon>Neoteleostei</taxon>
        <taxon>Acanthomorphata</taxon>
        <taxon>Ovalentaria</taxon>
        <taxon>Atherinomorphae</taxon>
        <taxon>Cyprinodontiformes</taxon>
        <taxon>Poeciliidae</taxon>
        <taxon>Poeciliinae</taxon>
        <taxon>Gambusia</taxon>
    </lineage>
</organism>